<evidence type="ECO:0000313" key="2">
    <source>
        <dbReference type="Proteomes" id="UP000019132"/>
    </source>
</evidence>
<dbReference type="AlphaFoldDB" id="K3WQK2"/>
<name>K3WQK2_GLOUD</name>
<dbReference type="Proteomes" id="UP000019132">
    <property type="component" value="Unassembled WGS sequence"/>
</dbReference>
<reference evidence="1" key="3">
    <citation type="submission" date="2015-02" db="UniProtKB">
        <authorList>
            <consortium name="EnsemblProtists"/>
        </authorList>
    </citation>
    <scope>IDENTIFICATION</scope>
    <source>
        <strain evidence="1">DAOM BR144</strain>
    </source>
</reference>
<organism evidence="1 2">
    <name type="scientific">Globisporangium ultimum (strain ATCC 200006 / CBS 805.95 / DAOM BR144)</name>
    <name type="common">Pythium ultimum</name>
    <dbReference type="NCBI Taxonomy" id="431595"/>
    <lineage>
        <taxon>Eukaryota</taxon>
        <taxon>Sar</taxon>
        <taxon>Stramenopiles</taxon>
        <taxon>Oomycota</taxon>
        <taxon>Peronosporomycetes</taxon>
        <taxon>Pythiales</taxon>
        <taxon>Pythiaceae</taxon>
        <taxon>Globisporangium</taxon>
    </lineage>
</organism>
<dbReference type="EMBL" id="GL376629">
    <property type="status" value="NOT_ANNOTATED_CDS"/>
    <property type="molecule type" value="Genomic_DNA"/>
</dbReference>
<reference evidence="2" key="2">
    <citation type="submission" date="2010-04" db="EMBL/GenBank/DDBJ databases">
        <authorList>
            <person name="Buell R."/>
            <person name="Hamilton J."/>
            <person name="Hostetler J."/>
        </authorList>
    </citation>
    <scope>NUCLEOTIDE SEQUENCE [LARGE SCALE GENOMIC DNA]</scope>
    <source>
        <strain evidence="2">DAOM:BR144</strain>
    </source>
</reference>
<sequence>MRTFSGENNVEMRRFAAEVFGAMGDIIMNKIQLSYSTPQGSGHLQLRTVMRHIVHAERSVFVAVRFYDNVHFEGQLVDGFVLHECKWTVLENDADVCDATAACKATRIQAYSKVGPESTVLPTPTNWDCETLQNIVAPAWTMATSIAQRRVESILLAQATA</sequence>
<protein>
    <submittedName>
        <fullName evidence="1">Uncharacterized protein</fullName>
    </submittedName>
</protein>
<proteinExistence type="predicted"/>
<dbReference type="HOGENOM" id="CLU_1647140_0_0_1"/>
<dbReference type="VEuPathDB" id="FungiDB:PYU1_G007229"/>
<dbReference type="InParanoid" id="K3WQK2"/>
<reference evidence="2" key="1">
    <citation type="journal article" date="2010" name="Genome Biol.">
        <title>Genome sequence of the necrotrophic plant pathogen Pythium ultimum reveals original pathogenicity mechanisms and effector repertoire.</title>
        <authorList>
            <person name="Levesque C.A."/>
            <person name="Brouwer H."/>
            <person name="Cano L."/>
            <person name="Hamilton J.P."/>
            <person name="Holt C."/>
            <person name="Huitema E."/>
            <person name="Raffaele S."/>
            <person name="Robideau G.P."/>
            <person name="Thines M."/>
            <person name="Win J."/>
            <person name="Zerillo M.M."/>
            <person name="Beakes G.W."/>
            <person name="Boore J.L."/>
            <person name="Busam D."/>
            <person name="Dumas B."/>
            <person name="Ferriera S."/>
            <person name="Fuerstenberg S.I."/>
            <person name="Gachon C.M."/>
            <person name="Gaulin E."/>
            <person name="Govers F."/>
            <person name="Grenville-Briggs L."/>
            <person name="Horner N."/>
            <person name="Hostetler J."/>
            <person name="Jiang R.H."/>
            <person name="Johnson J."/>
            <person name="Krajaejun T."/>
            <person name="Lin H."/>
            <person name="Meijer H.J."/>
            <person name="Moore B."/>
            <person name="Morris P."/>
            <person name="Phuntmart V."/>
            <person name="Puiu D."/>
            <person name="Shetty J."/>
            <person name="Stajich J.E."/>
            <person name="Tripathy S."/>
            <person name="Wawra S."/>
            <person name="van West P."/>
            <person name="Whitty B.R."/>
            <person name="Coutinho P.M."/>
            <person name="Henrissat B."/>
            <person name="Martin F."/>
            <person name="Thomas P.D."/>
            <person name="Tyler B.M."/>
            <person name="De Vries R.P."/>
            <person name="Kamoun S."/>
            <person name="Yandell M."/>
            <person name="Tisserat N."/>
            <person name="Buell C.R."/>
        </authorList>
    </citation>
    <scope>NUCLEOTIDE SEQUENCE</scope>
    <source>
        <strain evidence="2">DAOM:BR144</strain>
    </source>
</reference>
<evidence type="ECO:0000313" key="1">
    <source>
        <dbReference type="EnsemblProtists" id="PYU1_T007244"/>
    </source>
</evidence>
<accession>K3WQK2</accession>
<dbReference type="EnsemblProtists" id="PYU1_T007244">
    <property type="protein sequence ID" value="PYU1_T007244"/>
    <property type="gene ID" value="PYU1_G007229"/>
</dbReference>
<keyword evidence="2" id="KW-1185">Reference proteome</keyword>